<protein>
    <recommendedName>
        <fullName evidence="1">Integrase catalytic domain-containing protein</fullName>
    </recommendedName>
</protein>
<organism evidence="2 3">
    <name type="scientific">Flavimaricola marinus</name>
    <dbReference type="NCBI Taxonomy" id="1819565"/>
    <lineage>
        <taxon>Bacteria</taxon>
        <taxon>Pseudomonadati</taxon>
        <taxon>Pseudomonadota</taxon>
        <taxon>Alphaproteobacteria</taxon>
        <taxon>Rhodobacterales</taxon>
        <taxon>Paracoccaceae</taxon>
        <taxon>Flavimaricola</taxon>
    </lineage>
</organism>
<evidence type="ECO:0000259" key="1">
    <source>
        <dbReference type="PROSITE" id="PS50994"/>
    </source>
</evidence>
<evidence type="ECO:0000313" key="3">
    <source>
        <dbReference type="Proteomes" id="UP000201613"/>
    </source>
</evidence>
<dbReference type="Pfam" id="PF13683">
    <property type="entry name" value="rve_3"/>
    <property type="match status" value="1"/>
</dbReference>
<gene>
    <name evidence="2" type="ORF">LOM8899_04606</name>
</gene>
<evidence type="ECO:0000313" key="2">
    <source>
        <dbReference type="EMBL" id="SMY10423.1"/>
    </source>
</evidence>
<dbReference type="GO" id="GO:0015074">
    <property type="term" value="P:DNA integration"/>
    <property type="evidence" value="ECO:0007669"/>
    <property type="project" value="InterPro"/>
</dbReference>
<dbReference type="EMBL" id="FXZK01000048">
    <property type="protein sequence ID" value="SMY10423.1"/>
    <property type="molecule type" value="Genomic_DNA"/>
</dbReference>
<name>A0A238LLK2_9RHOB</name>
<accession>A0A238LLK2</accession>
<feature type="domain" description="Integrase catalytic" evidence="1">
    <location>
        <begin position="1"/>
        <end position="79"/>
    </location>
</feature>
<reference evidence="2 3" key="1">
    <citation type="submission" date="2017-05" db="EMBL/GenBank/DDBJ databases">
        <authorList>
            <person name="Song R."/>
            <person name="Chenine A.L."/>
            <person name="Ruprecht R.M."/>
        </authorList>
    </citation>
    <scope>NUCLEOTIDE SEQUENCE [LARGE SCALE GENOMIC DNA]</scope>
    <source>
        <strain evidence="2 3">CECT 8899</strain>
    </source>
</reference>
<dbReference type="PANTHER" id="PTHR47515:SF1">
    <property type="entry name" value="BLR2054 PROTEIN"/>
    <property type="match status" value="1"/>
</dbReference>
<dbReference type="PANTHER" id="PTHR47515">
    <property type="entry name" value="LOW CALCIUM RESPONSE LOCUS PROTEIN T"/>
    <property type="match status" value="1"/>
</dbReference>
<keyword evidence="3" id="KW-1185">Reference proteome</keyword>
<dbReference type="PROSITE" id="PS50994">
    <property type="entry name" value="INTEGRASE"/>
    <property type="match status" value="1"/>
</dbReference>
<dbReference type="Proteomes" id="UP000201613">
    <property type="component" value="Unassembled WGS sequence"/>
</dbReference>
<dbReference type="InterPro" id="IPR001584">
    <property type="entry name" value="Integrase_cat-core"/>
</dbReference>
<sequence>MGSETGIDWHYIAPGKPTQNAFVESFNGKLRDECLNETLFSSLAEARETLEAWQENYNNQRPHSALKNLTPREFAEKTMMDKLAA</sequence>
<dbReference type="GO" id="GO:0003676">
    <property type="term" value="F:nucleic acid binding"/>
    <property type="evidence" value="ECO:0007669"/>
    <property type="project" value="InterPro"/>
</dbReference>
<dbReference type="SUPFAM" id="SSF53098">
    <property type="entry name" value="Ribonuclease H-like"/>
    <property type="match status" value="1"/>
</dbReference>
<dbReference type="InterPro" id="IPR012337">
    <property type="entry name" value="RNaseH-like_sf"/>
</dbReference>
<dbReference type="Gene3D" id="3.30.420.10">
    <property type="entry name" value="Ribonuclease H-like superfamily/Ribonuclease H"/>
    <property type="match status" value="1"/>
</dbReference>
<dbReference type="AlphaFoldDB" id="A0A238LLK2"/>
<dbReference type="InterPro" id="IPR036397">
    <property type="entry name" value="RNaseH_sf"/>
</dbReference>
<proteinExistence type="predicted"/>